<proteinExistence type="predicted"/>
<dbReference type="Pfam" id="PF04389">
    <property type="entry name" value="Peptidase_M28"/>
    <property type="match status" value="1"/>
</dbReference>
<feature type="domain" description="Peptidase M28" evidence="1">
    <location>
        <begin position="80"/>
        <end position="281"/>
    </location>
</feature>
<accession>A0A5B8VST9</accession>
<dbReference type="OrthoDB" id="9764939at2"/>
<sequence length="303" mass="33500">MLTPKDQQEVLSIITSRRSAKTNAVIVLPTKFARLLKIAPRLQKSQFQSKFSTILLCTDEPVNSFEISATNQLSLMHMANIVGILPGKTKPNELVIFSGHYDHLGVDPTNKVDSIYNGANDDASGTTAVMQLAKYYAKLGNNARTLVFAAFTAEEEGGFGSTYFSHQFDPEKVMAMFNIEMIGTQSKWGENTAYITGYEKTDMGEILQKNLAGTGFTFHPDPYTDQHLFYRSDNATLARQGVPAHTISTSKMDAEPNYHKVSDEISTLDLTNMNRIIRCIALSARSIVNGAETPSRVNTAELR</sequence>
<dbReference type="EMBL" id="CP042434">
    <property type="protein sequence ID" value="QEC74353.1"/>
    <property type="molecule type" value="Genomic_DNA"/>
</dbReference>
<evidence type="ECO:0000313" key="2">
    <source>
        <dbReference type="EMBL" id="QEC74353.1"/>
    </source>
</evidence>
<dbReference type="AlphaFoldDB" id="A0A5B8VST9"/>
<keyword evidence="3" id="KW-1185">Reference proteome</keyword>
<dbReference type="PANTHER" id="PTHR12147:SF26">
    <property type="entry name" value="PEPTIDASE M28 DOMAIN-CONTAINING PROTEIN"/>
    <property type="match status" value="1"/>
</dbReference>
<dbReference type="KEGG" id="agi:FSB73_18555"/>
<dbReference type="GO" id="GO:0008235">
    <property type="term" value="F:metalloexopeptidase activity"/>
    <property type="evidence" value="ECO:0007669"/>
    <property type="project" value="InterPro"/>
</dbReference>
<dbReference type="Gene3D" id="3.40.630.10">
    <property type="entry name" value="Zn peptidases"/>
    <property type="match status" value="1"/>
</dbReference>
<evidence type="ECO:0000259" key="1">
    <source>
        <dbReference type="Pfam" id="PF04389"/>
    </source>
</evidence>
<protein>
    <submittedName>
        <fullName evidence="2">M28 family peptidase</fullName>
    </submittedName>
</protein>
<dbReference type="PANTHER" id="PTHR12147">
    <property type="entry name" value="METALLOPEPTIDASE M28 FAMILY MEMBER"/>
    <property type="match status" value="1"/>
</dbReference>
<evidence type="ECO:0000313" key="3">
    <source>
        <dbReference type="Proteomes" id="UP000321291"/>
    </source>
</evidence>
<dbReference type="SUPFAM" id="SSF53187">
    <property type="entry name" value="Zn-dependent exopeptidases"/>
    <property type="match status" value="1"/>
</dbReference>
<name>A0A5B8VST9_9BACT</name>
<dbReference type="GO" id="GO:0006508">
    <property type="term" value="P:proteolysis"/>
    <property type="evidence" value="ECO:0007669"/>
    <property type="project" value="InterPro"/>
</dbReference>
<dbReference type="InterPro" id="IPR007484">
    <property type="entry name" value="Peptidase_M28"/>
</dbReference>
<gene>
    <name evidence="2" type="ORF">FSB73_18555</name>
</gene>
<reference evidence="2 3" key="1">
    <citation type="journal article" date="2017" name="Int. J. Syst. Evol. Microbiol.">
        <title>Arachidicoccus ginsenosidivorans sp. nov., with ginsenoside-converting activity isolated from ginseng cultivating soil.</title>
        <authorList>
            <person name="Siddiqi M.Z."/>
            <person name="Aslam Z."/>
            <person name="Im W.T."/>
        </authorList>
    </citation>
    <scope>NUCLEOTIDE SEQUENCE [LARGE SCALE GENOMIC DNA]</scope>
    <source>
        <strain evidence="2 3">Gsoil 809</strain>
    </source>
</reference>
<dbReference type="InterPro" id="IPR045175">
    <property type="entry name" value="M28_fam"/>
</dbReference>
<dbReference type="Proteomes" id="UP000321291">
    <property type="component" value="Chromosome"/>
</dbReference>
<organism evidence="2 3">
    <name type="scientific">Arachidicoccus ginsenosidivorans</name>
    <dbReference type="NCBI Taxonomy" id="496057"/>
    <lineage>
        <taxon>Bacteria</taxon>
        <taxon>Pseudomonadati</taxon>
        <taxon>Bacteroidota</taxon>
        <taxon>Chitinophagia</taxon>
        <taxon>Chitinophagales</taxon>
        <taxon>Chitinophagaceae</taxon>
        <taxon>Arachidicoccus</taxon>
    </lineage>
</organism>